<proteinExistence type="predicted"/>
<dbReference type="InterPro" id="IPR001763">
    <property type="entry name" value="Rhodanese-like_dom"/>
</dbReference>
<gene>
    <name evidence="2" type="primary">glpE_2</name>
    <name evidence="2" type="ORF">LMG6000_00426</name>
</gene>
<dbReference type="Gene3D" id="3.40.250.10">
    <property type="entry name" value="Rhodanese-like domain"/>
    <property type="match status" value="4"/>
</dbReference>
<keyword evidence="3" id="KW-1185">Reference proteome</keyword>
<reference evidence="2 3" key="1">
    <citation type="submission" date="2020-04" db="EMBL/GenBank/DDBJ databases">
        <authorList>
            <person name="De Canck E."/>
        </authorList>
    </citation>
    <scope>NUCLEOTIDE SEQUENCE [LARGE SCALE GENOMIC DNA]</scope>
    <source>
        <strain evidence="2 3">LMG 6000</strain>
    </source>
</reference>
<dbReference type="GO" id="GO:0004792">
    <property type="term" value="F:thiosulfate-cyanide sulfurtransferase activity"/>
    <property type="evidence" value="ECO:0007669"/>
    <property type="project" value="UniProtKB-EC"/>
</dbReference>
<dbReference type="AlphaFoldDB" id="A0A6S7EVI8"/>
<dbReference type="RefSeq" id="WP_175202076.1">
    <property type="nucleotide sequence ID" value="NZ_CADILH010000001.1"/>
</dbReference>
<dbReference type="SUPFAM" id="SSF52821">
    <property type="entry name" value="Rhodanese/Cell cycle control phosphatase"/>
    <property type="match status" value="4"/>
</dbReference>
<feature type="domain" description="Rhodanese" evidence="1">
    <location>
        <begin position="151"/>
        <end position="242"/>
    </location>
</feature>
<evidence type="ECO:0000313" key="3">
    <source>
        <dbReference type="Proteomes" id="UP000494183"/>
    </source>
</evidence>
<dbReference type="EMBL" id="CADILH010000001">
    <property type="protein sequence ID" value="CAB3929374.1"/>
    <property type="molecule type" value="Genomic_DNA"/>
</dbReference>
<accession>A0A6S7EVI8</accession>
<dbReference type="InterPro" id="IPR036873">
    <property type="entry name" value="Rhodanese-like_dom_sf"/>
</dbReference>
<dbReference type="PANTHER" id="PTHR44086">
    <property type="entry name" value="THIOSULFATE SULFURTRANSFERASE RDL2, MITOCHONDRIAL-RELATED"/>
    <property type="match status" value="1"/>
</dbReference>
<protein>
    <submittedName>
        <fullName evidence="2">Thiosulfate sulfurtransferase GlpE</fullName>
        <ecNumber evidence="2">2.8.1.1</ecNumber>
    </submittedName>
</protein>
<keyword evidence="2" id="KW-0808">Transferase</keyword>
<organism evidence="2 3">
    <name type="scientific">Achromobacter insolitus</name>
    <dbReference type="NCBI Taxonomy" id="217204"/>
    <lineage>
        <taxon>Bacteria</taxon>
        <taxon>Pseudomonadati</taxon>
        <taxon>Pseudomonadota</taxon>
        <taxon>Betaproteobacteria</taxon>
        <taxon>Burkholderiales</taxon>
        <taxon>Alcaligenaceae</taxon>
        <taxon>Achromobacter</taxon>
    </lineage>
</organism>
<evidence type="ECO:0000313" key="2">
    <source>
        <dbReference type="EMBL" id="CAB3929374.1"/>
    </source>
</evidence>
<evidence type="ECO:0000259" key="1">
    <source>
        <dbReference type="PROSITE" id="PS50206"/>
    </source>
</evidence>
<dbReference type="EC" id="2.8.1.1" evidence="2"/>
<dbReference type="Proteomes" id="UP000494183">
    <property type="component" value="Unassembled WGS sequence"/>
</dbReference>
<name>A0A6S7EVI8_9BURK</name>
<feature type="domain" description="Rhodanese" evidence="1">
    <location>
        <begin position="28"/>
        <end position="118"/>
    </location>
</feature>
<dbReference type="PANTHER" id="PTHR44086:SF10">
    <property type="entry name" value="THIOSULFATE SULFURTRANSFERASE_RHODANESE-LIKE DOMAIN-CONTAINING PROTEIN 3"/>
    <property type="match status" value="1"/>
</dbReference>
<dbReference type="PROSITE" id="PS50206">
    <property type="entry name" value="RHODANESE_3"/>
    <property type="match status" value="4"/>
</dbReference>
<feature type="domain" description="Rhodanese" evidence="1">
    <location>
        <begin position="295"/>
        <end position="391"/>
    </location>
</feature>
<feature type="domain" description="Rhodanese" evidence="1">
    <location>
        <begin position="399"/>
        <end position="490"/>
    </location>
</feature>
<dbReference type="SMART" id="SM00450">
    <property type="entry name" value="RHOD"/>
    <property type="match status" value="4"/>
</dbReference>
<dbReference type="Pfam" id="PF00581">
    <property type="entry name" value="Rhodanese"/>
    <property type="match status" value="4"/>
</dbReference>
<sequence>MATNTTHGDASAAPQDITAQALAAALGDGGGLALLDVRDHGVYARGHLFLASSAPYWRLELDIDRLVPRRSARVVLVDGGEGLATDAARKLQRLGYDNVSVLHDGIHGWEQAGFPLFTGTNVPGKAFGEVLEHELGTPHIDADELKRKLDAGDRIVVVDSRTPEEFADFSLPGAHSLPGAELVYRIGEVAPDPNTLIVVNCAGRTRSIVGAQTLINAGVPNRVVSLKDGTMAWLMNGDTLRHGHVAPAPEPSGDSLATARQRAHAMAQRAGVNALDAGELAELFADTTQTVYRFDVRDREEYQAGHLPGWRWAPGGQLVQATDEYAATRGAHLVLADWDGVRALTTAAWLAQLGGFTVHVHPVAQAPVLETGAERVTVLNAYDHATRWVAPTQLQHWLEQGGVAVLNIDNSVAHAQRHVRGAQFVAPSALIAHVQRQRALDPAVHVVLVSEDGQLARSAAHELIERGLDGVSPLLGGTQAWIRAGLPTDAGRASILTQDDDTWYGPYVFLDLEERNRKFNTYLDWELGLVAQLAGEPRVDINLNGSIAAR</sequence>